<dbReference type="AlphaFoldDB" id="A0A381R8K8"/>
<gene>
    <name evidence="3" type="ORF">METZ01_LOCUS40794</name>
</gene>
<dbReference type="EMBL" id="UINC01001747">
    <property type="protein sequence ID" value="SUZ87940.1"/>
    <property type="molecule type" value="Genomic_DNA"/>
</dbReference>
<dbReference type="PRINTS" id="PR00081">
    <property type="entry name" value="GDHRDH"/>
</dbReference>
<sequence length="251" mass="25645">MDLGLVGKRALITGATRGIGRAIAESLLAEGAAVAICARNEDEVQDAVAELSKAGSAFGVALDASDVAAVETWVATSADALGGIDIYVHNTSAKPQKELADWVKNYEVDLRALVVGATASRSALADGGGSLISIGTTAVAEHFANGSGSYSAFKAAVTNWTLGQAQVLGAEGIRCNVVSPGPVWVEGGDWDAISSAKPEFFEATQQAHPQGELGTVSDVASVVAFLAGDVSRHINGANITVDGGFLKRVDY</sequence>
<evidence type="ECO:0000313" key="3">
    <source>
        <dbReference type="EMBL" id="SUZ87940.1"/>
    </source>
</evidence>
<dbReference type="PANTHER" id="PTHR43943:SF17">
    <property type="entry name" value="3-PHENYLPROPIONATE-DIHYDRODIOL_CINNAMIC ACID-DIHYDRODIOL DEHYDROGENASE"/>
    <property type="match status" value="1"/>
</dbReference>
<dbReference type="InterPro" id="IPR036291">
    <property type="entry name" value="NAD(P)-bd_dom_sf"/>
</dbReference>
<dbReference type="SUPFAM" id="SSF51735">
    <property type="entry name" value="NAD(P)-binding Rossmann-fold domains"/>
    <property type="match status" value="1"/>
</dbReference>
<dbReference type="Pfam" id="PF13561">
    <property type="entry name" value="adh_short_C2"/>
    <property type="match status" value="1"/>
</dbReference>
<reference evidence="3" key="1">
    <citation type="submission" date="2018-05" db="EMBL/GenBank/DDBJ databases">
        <authorList>
            <person name="Lanie J.A."/>
            <person name="Ng W.-L."/>
            <person name="Kazmierczak K.M."/>
            <person name="Andrzejewski T.M."/>
            <person name="Davidsen T.M."/>
            <person name="Wayne K.J."/>
            <person name="Tettelin H."/>
            <person name="Glass J.I."/>
            <person name="Rusch D."/>
            <person name="Podicherti R."/>
            <person name="Tsui H.-C.T."/>
            <person name="Winkler M.E."/>
        </authorList>
    </citation>
    <scope>NUCLEOTIDE SEQUENCE</scope>
</reference>
<dbReference type="InterPro" id="IPR002347">
    <property type="entry name" value="SDR_fam"/>
</dbReference>
<accession>A0A381R8K8</accession>
<evidence type="ECO:0000256" key="1">
    <source>
        <dbReference type="ARBA" id="ARBA00006484"/>
    </source>
</evidence>
<dbReference type="Gene3D" id="3.40.50.720">
    <property type="entry name" value="NAD(P)-binding Rossmann-like Domain"/>
    <property type="match status" value="1"/>
</dbReference>
<dbReference type="PANTHER" id="PTHR43943">
    <property type="entry name" value="DEHYDROGENASE/REDUCTASE (SDR FAMILY) MEMBER 4"/>
    <property type="match status" value="1"/>
</dbReference>
<dbReference type="CDD" id="cd05233">
    <property type="entry name" value="SDR_c"/>
    <property type="match status" value="1"/>
</dbReference>
<protein>
    <recommendedName>
        <fullName evidence="4">3-ketoacyl-ACP reductase</fullName>
    </recommendedName>
</protein>
<evidence type="ECO:0000256" key="2">
    <source>
        <dbReference type="ARBA" id="ARBA00023002"/>
    </source>
</evidence>
<dbReference type="GO" id="GO:0016491">
    <property type="term" value="F:oxidoreductase activity"/>
    <property type="evidence" value="ECO:0007669"/>
    <property type="project" value="UniProtKB-KW"/>
</dbReference>
<organism evidence="3">
    <name type="scientific">marine metagenome</name>
    <dbReference type="NCBI Taxonomy" id="408172"/>
    <lineage>
        <taxon>unclassified sequences</taxon>
        <taxon>metagenomes</taxon>
        <taxon>ecological metagenomes</taxon>
    </lineage>
</organism>
<name>A0A381R8K8_9ZZZZ</name>
<proteinExistence type="inferred from homology"/>
<comment type="similarity">
    <text evidence="1">Belongs to the short-chain dehydrogenases/reductases (SDR) family.</text>
</comment>
<evidence type="ECO:0008006" key="4">
    <source>
        <dbReference type="Google" id="ProtNLM"/>
    </source>
</evidence>
<keyword evidence="2" id="KW-0560">Oxidoreductase</keyword>